<evidence type="ECO:0000256" key="1">
    <source>
        <dbReference type="SAM" id="MobiDB-lite"/>
    </source>
</evidence>
<feature type="compositionally biased region" description="Basic and acidic residues" evidence="1">
    <location>
        <begin position="122"/>
        <end position="134"/>
    </location>
</feature>
<feature type="region of interest" description="Disordered" evidence="1">
    <location>
        <begin position="122"/>
        <end position="161"/>
    </location>
</feature>
<sequence>MVTSTPPHLLPPEGLRVSLPYAISQDSRLKYFVDHPLEQWVPESYLEQGYTDMEQFFGGLEVLRIARGVDNQVRVFCWRLQTYYQSTPEGKRHMELLLLERRRIQEQAKFHVASEGSLFREGTKRAGELDDRPAKGARRRQTSLTEDKQDDGTNISGQRITSVSPAATGTGIMIASNSPFLDDAPKDDEKADVVALAEVGTMFDVEDFDFTGSIDGLDVGADFNPYFKMCCRLKYDKSSFPDFLAVNGVLFLRDQPTTLQDECFGHRYSDWQKKLKRCIPMPAEDAVQKALAAVRKWKDTYEFTLRKVQDTSLARAALKKVVEQAEDSSLKELFLHGCARLSSVKTSPLSEADQTSSFILPVLSCIMTRPDECRLAHTATVPTSGSVFVRLCRDLSAPPKHPDLVAQHSKSLDIAFGEVSFASDTSKDVGDLCRLAIWSKRALDQLDQQYAGTEELCVLFFQIVSTRCTLYQMRRVGTVNVAVQVGQIEIAQDLPGLISFDQHVFTWVLLDLAFSRLLENVGTATKNKRVSPPGCYYRGPSTPSARKMSNQRK</sequence>
<reference evidence="2" key="1">
    <citation type="journal article" date="2020" name="Fungal Divers.">
        <title>Resolving the Mortierellaceae phylogeny through synthesis of multi-gene phylogenetics and phylogenomics.</title>
        <authorList>
            <person name="Vandepol N."/>
            <person name="Liber J."/>
            <person name="Desiro A."/>
            <person name="Na H."/>
            <person name="Kennedy M."/>
            <person name="Barry K."/>
            <person name="Grigoriev I.V."/>
            <person name="Miller A.N."/>
            <person name="O'Donnell K."/>
            <person name="Stajich J.E."/>
            <person name="Bonito G."/>
        </authorList>
    </citation>
    <scope>NUCLEOTIDE SEQUENCE</scope>
    <source>
        <strain evidence="2">KOD948</strain>
    </source>
</reference>
<organism evidence="2 3">
    <name type="scientific">Mortierella polycephala</name>
    <dbReference type="NCBI Taxonomy" id="41804"/>
    <lineage>
        <taxon>Eukaryota</taxon>
        <taxon>Fungi</taxon>
        <taxon>Fungi incertae sedis</taxon>
        <taxon>Mucoromycota</taxon>
        <taxon>Mortierellomycotina</taxon>
        <taxon>Mortierellomycetes</taxon>
        <taxon>Mortierellales</taxon>
        <taxon>Mortierellaceae</taxon>
        <taxon>Mortierella</taxon>
    </lineage>
</organism>
<evidence type="ECO:0000313" key="2">
    <source>
        <dbReference type="EMBL" id="KAG0255921.1"/>
    </source>
</evidence>
<dbReference type="OrthoDB" id="2435138at2759"/>
<feature type="compositionally biased region" description="Polar residues" evidence="1">
    <location>
        <begin position="541"/>
        <end position="553"/>
    </location>
</feature>
<accession>A0A9P6Q0P0</accession>
<dbReference type="EMBL" id="JAAAJA010000325">
    <property type="protein sequence ID" value="KAG0255921.1"/>
    <property type="molecule type" value="Genomic_DNA"/>
</dbReference>
<keyword evidence="3" id="KW-1185">Reference proteome</keyword>
<feature type="compositionally biased region" description="Polar residues" evidence="1">
    <location>
        <begin position="152"/>
        <end position="161"/>
    </location>
</feature>
<feature type="region of interest" description="Disordered" evidence="1">
    <location>
        <begin position="526"/>
        <end position="553"/>
    </location>
</feature>
<protein>
    <submittedName>
        <fullName evidence="2">Uncharacterized protein</fullName>
    </submittedName>
</protein>
<name>A0A9P6Q0P0_9FUNG</name>
<proteinExistence type="predicted"/>
<dbReference type="AlphaFoldDB" id="A0A9P6Q0P0"/>
<dbReference type="Proteomes" id="UP000726737">
    <property type="component" value="Unassembled WGS sequence"/>
</dbReference>
<gene>
    <name evidence="2" type="ORF">BG011_004847</name>
</gene>
<comment type="caution">
    <text evidence="2">The sequence shown here is derived from an EMBL/GenBank/DDBJ whole genome shotgun (WGS) entry which is preliminary data.</text>
</comment>
<evidence type="ECO:0000313" key="3">
    <source>
        <dbReference type="Proteomes" id="UP000726737"/>
    </source>
</evidence>